<proteinExistence type="predicted"/>
<dbReference type="Pfam" id="PF13699">
    <property type="entry name" value="eCIS_core"/>
    <property type="match status" value="1"/>
</dbReference>
<organism evidence="4 5">
    <name type="scientific">Tangfeifania diversioriginum</name>
    <dbReference type="NCBI Taxonomy" id="1168035"/>
    <lineage>
        <taxon>Bacteria</taxon>
        <taxon>Pseudomonadati</taxon>
        <taxon>Bacteroidota</taxon>
        <taxon>Bacteroidia</taxon>
        <taxon>Marinilabiliales</taxon>
        <taxon>Prolixibacteraceae</taxon>
        <taxon>Tangfeifania</taxon>
    </lineage>
</organism>
<feature type="compositionally biased region" description="Acidic residues" evidence="2">
    <location>
        <begin position="119"/>
        <end position="146"/>
    </location>
</feature>
<evidence type="ECO:0000313" key="4">
    <source>
        <dbReference type="EMBL" id="SHI62834.1"/>
    </source>
</evidence>
<gene>
    <name evidence="4" type="ORF">SAMN05444280_10444</name>
</gene>
<feature type="compositionally biased region" description="Basic and acidic residues" evidence="2">
    <location>
        <begin position="299"/>
        <end position="320"/>
    </location>
</feature>
<dbReference type="GO" id="GO:0005516">
    <property type="term" value="F:calmodulin binding"/>
    <property type="evidence" value="ECO:0007669"/>
    <property type="project" value="TreeGrafter"/>
</dbReference>
<feature type="region of interest" description="Disordered" evidence="2">
    <location>
        <begin position="56"/>
        <end position="189"/>
    </location>
</feature>
<evidence type="ECO:0000256" key="1">
    <source>
        <dbReference type="SAM" id="Coils"/>
    </source>
</evidence>
<feature type="compositionally biased region" description="Polar residues" evidence="2">
    <location>
        <begin position="501"/>
        <end position="513"/>
    </location>
</feature>
<feature type="region of interest" description="Disordered" evidence="2">
    <location>
        <begin position="262"/>
        <end position="528"/>
    </location>
</feature>
<dbReference type="RefSeq" id="WP_073165697.1">
    <property type="nucleotide sequence ID" value="NZ_FQZE01000004.1"/>
</dbReference>
<dbReference type="PANTHER" id="PTHR10699">
    <property type="entry name" value="NEUROMODULIN"/>
    <property type="match status" value="1"/>
</dbReference>
<evidence type="ECO:0000256" key="2">
    <source>
        <dbReference type="SAM" id="MobiDB-lite"/>
    </source>
</evidence>
<feature type="compositionally biased region" description="Polar residues" evidence="2">
    <location>
        <begin position="432"/>
        <end position="483"/>
    </location>
</feature>
<dbReference type="Proteomes" id="UP000184050">
    <property type="component" value="Unassembled WGS sequence"/>
</dbReference>
<dbReference type="InterPro" id="IPR025295">
    <property type="entry name" value="eCIS_core_dom"/>
</dbReference>
<feature type="region of interest" description="Disordered" evidence="2">
    <location>
        <begin position="1"/>
        <end position="21"/>
    </location>
</feature>
<keyword evidence="1" id="KW-0175">Coiled coil</keyword>
<reference evidence="4 5" key="1">
    <citation type="submission" date="2016-11" db="EMBL/GenBank/DDBJ databases">
        <authorList>
            <person name="Jaros S."/>
            <person name="Januszkiewicz K."/>
            <person name="Wedrychowicz H."/>
        </authorList>
    </citation>
    <scope>NUCLEOTIDE SEQUENCE [LARGE SCALE GENOMIC DNA]</scope>
    <source>
        <strain evidence="4 5">DSM 27063</strain>
    </source>
</reference>
<sequence>MKATIVKSESKTTNRSPFIQRAGSSGFLGIQARLNVSQPKDKHEVEADQVADRVVNHQQQKSASFFSPAPPSVQNKPEEEIQEKPLAETITPVVQRKEDEDDEDIQARLNETVQKQENEKEEEQVQLQEEEEEEPVQMQQDEEEEQVQMKGEEEEMQAKSESNTAVALSPDASVGSSLRQSQGNGSQLQRNVRNNLENSLGVDLSGVRIHTDNNAVQMTKKLNAQAFTNRNNIYFNEGKFNPATRSGQHLLAHEVTHTIQQGAVSAESKPENDSKQKESSISTPVGSGKKENSTNVPDQKSEQKTGEEKAKQEGKKELTKKTVPGATEKNKTGKKDTPNAAKEGEKESKSDYPKSPEEDPAFKATKQKIKNEAKKQRTHKPAGSAAQEAQNAAPSPSNERESQAQASQVETMNEQEPGEFNAEAFKERLMQRIQNMQLPENQEQAADFENNNNIAEVSQAAQSDVATEQSQAAGSIEQATSSEPDVGSVPEREMEALPEPQTGSPPGQTNAQNAMPDPRPESQVNQPLQENMQEVDQTMAENQITDQQLSKSNEPAFNQALSAKQEARENTVNAPSQFRQNEQQTLSGARQQAEVENQEQLQGMHGQRGLVLNQVAGQQQQTGTRDTAERERIASEINVIYEKTKTDVEKILESLDEDVTRMFSTAAQQAKQKFEAHVKQRMDAYKSRRYSGLRGKGRWLRDKFMGIPDEVNAYFTEGRKKYIDEMDVALTAISKHVAQKLNEAKNRITKGKQEVTNYVTALPEALQGIGREAAESIQSRFDELENTVDSKQDELIDSLAQQYTESLQAVDARIEEMKAANRGLVDKALDAVKGVIETIIKIKNTLTNLLASAISVIQTIVADPIGFLGNLISGISQGFKNFGSNILKHLTAGLVGWLTGALGSMGITIPDDLFSLKGIFSLVMQVLGLTWDYIRKKAVKLLGEPVVKALETGFEIFQIIRKDGIAGLWNYIKEQFNDLKETVIGAIKEMVITQVIQAGIKWVLGLMNPAAAFVKAAMMIIDIVKFFIERGRQIIELVSAFIDGVKAVASGSVSKVAQAIENALAKAIPVVIGFLASLLGIGGLASKVQKLIKRIRARIDKAIDKVILKARNWFRKAGSKIKGAAAKVFKWWKAKTSFKGDDGKNHKIYFTGEENAAKLMVASNPTAFSDFITSVDVGNDEKKNAAKQQAAAIATQIDAKKRERVTGANETEKNNNRKKKQQELEALMKKLTVHAKILFGTATGDLPETEVTYESKNRGGDVMGSSMVAKKLTQKGPGGSVPTSRRHKVFDSLLKRRKGGSSYYVRGHLLNHNVHGPGVWKNMTPLSKEGNRLHESGVESKVKTAVKSGAIVYYSVTPVYGRGALNTPGDAEPAVNEIRSAEKHVPTGLQVEANLLKPKTENFEKKESLVPKKVIQNPVDTALGNYQLTSSPKERVILTKDSPSKIVKNTGSSFSVNRIGKIQNEAKKIDKLNRYDQIKEKFPNRPGVKSDIEKLRGMSNVVLK</sequence>
<evidence type="ECO:0000313" key="5">
    <source>
        <dbReference type="Proteomes" id="UP000184050"/>
    </source>
</evidence>
<dbReference type="STRING" id="1168035.SAMN05444280_10444"/>
<protein>
    <recommendedName>
        <fullName evidence="3">eCIS core domain-containing protein</fullName>
    </recommendedName>
</protein>
<feature type="compositionally biased region" description="Basic and acidic residues" evidence="2">
    <location>
        <begin position="268"/>
        <end position="278"/>
    </location>
</feature>
<dbReference type="OrthoDB" id="292792at2"/>
<dbReference type="PANTHER" id="PTHR10699:SF11">
    <property type="entry name" value="IGLOO, ISOFORM A"/>
    <property type="match status" value="1"/>
</dbReference>
<dbReference type="EMBL" id="FQZE01000004">
    <property type="protein sequence ID" value="SHI62834.1"/>
    <property type="molecule type" value="Genomic_DNA"/>
</dbReference>
<name>A0A1M6CPW0_9BACT</name>
<feature type="compositionally biased region" description="Polar residues" evidence="2">
    <location>
        <begin position="403"/>
        <end position="414"/>
    </location>
</feature>
<evidence type="ECO:0000259" key="3">
    <source>
        <dbReference type="Pfam" id="PF13699"/>
    </source>
</evidence>
<accession>A0A1M6CPW0</accession>
<keyword evidence="5" id="KW-1185">Reference proteome</keyword>
<feature type="compositionally biased region" description="Basic and acidic residues" evidence="2">
    <location>
        <begin position="328"/>
        <end position="361"/>
    </location>
</feature>
<feature type="compositionally biased region" description="Low complexity" evidence="2">
    <location>
        <begin position="381"/>
        <end position="397"/>
    </location>
</feature>
<feature type="coiled-coil region" evidence="1">
    <location>
        <begin position="774"/>
        <end position="820"/>
    </location>
</feature>
<feature type="compositionally biased region" description="Polar residues" evidence="2">
    <location>
        <begin position="174"/>
        <end position="189"/>
    </location>
</feature>
<feature type="compositionally biased region" description="Basic and acidic residues" evidence="2">
    <location>
        <begin position="76"/>
        <end position="86"/>
    </location>
</feature>
<feature type="domain" description="eCIS core" evidence="3">
    <location>
        <begin position="188"/>
        <end position="262"/>
    </location>
</feature>
<feature type="region of interest" description="Disordered" evidence="2">
    <location>
        <begin position="1201"/>
        <end position="1221"/>
    </location>
</feature>